<keyword evidence="3" id="KW-1185">Reference proteome</keyword>
<evidence type="ECO:0000313" key="3">
    <source>
        <dbReference type="Proteomes" id="UP000800040"/>
    </source>
</evidence>
<dbReference type="OrthoDB" id="2951834at2759"/>
<accession>A0A6A5KP83</accession>
<evidence type="ECO:0000259" key="1">
    <source>
        <dbReference type="Pfam" id="PF20150"/>
    </source>
</evidence>
<dbReference type="PANTHER" id="PTHR42085">
    <property type="entry name" value="F-BOX DOMAIN-CONTAINING PROTEIN"/>
    <property type="match status" value="1"/>
</dbReference>
<organism evidence="2 3">
    <name type="scientific">Decorospora gaudefroyi</name>
    <dbReference type="NCBI Taxonomy" id="184978"/>
    <lineage>
        <taxon>Eukaryota</taxon>
        <taxon>Fungi</taxon>
        <taxon>Dikarya</taxon>
        <taxon>Ascomycota</taxon>
        <taxon>Pezizomycotina</taxon>
        <taxon>Dothideomycetes</taxon>
        <taxon>Pleosporomycetidae</taxon>
        <taxon>Pleosporales</taxon>
        <taxon>Pleosporineae</taxon>
        <taxon>Pleosporaceae</taxon>
        <taxon>Decorospora</taxon>
    </lineage>
</organism>
<dbReference type="InterPro" id="IPR038883">
    <property type="entry name" value="AN11006-like"/>
</dbReference>
<name>A0A6A5KP83_9PLEO</name>
<dbReference type="AlphaFoldDB" id="A0A6A5KP83"/>
<dbReference type="EMBL" id="ML975258">
    <property type="protein sequence ID" value="KAF1837802.1"/>
    <property type="molecule type" value="Genomic_DNA"/>
</dbReference>
<proteinExistence type="predicted"/>
<dbReference type="Pfam" id="PF20150">
    <property type="entry name" value="2EXR"/>
    <property type="match status" value="1"/>
</dbReference>
<protein>
    <recommendedName>
        <fullName evidence="1">2EXR domain-containing protein</fullName>
    </recommendedName>
</protein>
<dbReference type="InterPro" id="IPR045518">
    <property type="entry name" value="2EXR"/>
</dbReference>
<feature type="domain" description="2EXR" evidence="1">
    <location>
        <begin position="76"/>
        <end position="144"/>
    </location>
</feature>
<dbReference type="Proteomes" id="UP000800040">
    <property type="component" value="Unassembled WGS sequence"/>
</dbReference>
<evidence type="ECO:0000313" key="2">
    <source>
        <dbReference type="EMBL" id="KAF1837802.1"/>
    </source>
</evidence>
<dbReference type="PANTHER" id="PTHR42085:SF4">
    <property type="entry name" value="F-BOX DOMAIN-CONTAINING PROTEIN"/>
    <property type="match status" value="1"/>
</dbReference>
<sequence length="263" mass="29278">MATATAYYFAAHFNMPRAHAIDTPFPTTLSNPPVPTTNTLALPTTQALPNQSITGASAHAHLPIHTTQPASQSTSLFFRLPAELRNQIYELLLCPNTPRTKDLSTYHAHHNAHLPPTISPAILSTCHRIHHEAKNLPYTTHIFHAHPSLLTALPHLLSPLNPVLCPEGLTQIRRWQLTLRLDTDPRFSAEQARLAFSGAEFLEIRVWQSMFGGCDEGVLALFLGVRRVRVARVGGCADMGFERWLERRMMMLGEEEGEEVSVS</sequence>
<gene>
    <name evidence="2" type="ORF">BDW02DRAFT_576898</name>
</gene>
<reference evidence="2" key="1">
    <citation type="submission" date="2020-01" db="EMBL/GenBank/DDBJ databases">
        <authorList>
            <consortium name="DOE Joint Genome Institute"/>
            <person name="Haridas S."/>
            <person name="Albert R."/>
            <person name="Binder M."/>
            <person name="Bloem J."/>
            <person name="Labutti K."/>
            <person name="Salamov A."/>
            <person name="Andreopoulos B."/>
            <person name="Baker S.E."/>
            <person name="Barry K."/>
            <person name="Bills G."/>
            <person name="Bluhm B.H."/>
            <person name="Cannon C."/>
            <person name="Castanera R."/>
            <person name="Culley D.E."/>
            <person name="Daum C."/>
            <person name="Ezra D."/>
            <person name="Gonzalez J.B."/>
            <person name="Henrissat B."/>
            <person name="Kuo A."/>
            <person name="Liang C."/>
            <person name="Lipzen A."/>
            <person name="Lutzoni F."/>
            <person name="Magnuson J."/>
            <person name="Mondo S."/>
            <person name="Nolan M."/>
            <person name="Ohm R."/>
            <person name="Pangilinan J."/>
            <person name="Park H.-J."/>
            <person name="Ramirez L."/>
            <person name="Alfaro M."/>
            <person name="Sun H."/>
            <person name="Tritt A."/>
            <person name="Yoshinaga Y."/>
            <person name="Zwiers L.-H."/>
            <person name="Turgeon B.G."/>
            <person name="Goodwin S.B."/>
            <person name="Spatafora J.W."/>
            <person name="Crous P.W."/>
            <person name="Grigoriev I.V."/>
        </authorList>
    </citation>
    <scope>NUCLEOTIDE SEQUENCE</scope>
    <source>
        <strain evidence="2">P77</strain>
    </source>
</reference>